<evidence type="ECO:0000313" key="1">
    <source>
        <dbReference type="EMBL" id="KAK4782885.1"/>
    </source>
</evidence>
<protein>
    <submittedName>
        <fullName evidence="1">Uncharacterized protein</fullName>
    </submittedName>
</protein>
<evidence type="ECO:0000313" key="2">
    <source>
        <dbReference type="Proteomes" id="UP001346149"/>
    </source>
</evidence>
<dbReference type="AlphaFoldDB" id="A0AAN7R0B3"/>
<dbReference type="Proteomes" id="UP001346149">
    <property type="component" value="Unassembled WGS sequence"/>
</dbReference>
<accession>A0AAN7R0B3</accession>
<keyword evidence="2" id="KW-1185">Reference proteome</keyword>
<name>A0AAN7R0B3_TRANT</name>
<gene>
    <name evidence="1" type="ORF">SAY86_007259</name>
</gene>
<sequence>MKLSSLLAVPTIHIWKKLTEPWIGYSTFSQLNCNRQYEMRLNMKTGLASQKKLSVPAIEFPKINESYACRSKTQKLIKTQKLRLHVHDIITTELLIWRTVKIAALKERDKHCKG</sequence>
<organism evidence="1 2">
    <name type="scientific">Trapa natans</name>
    <name type="common">Water chestnut</name>
    <dbReference type="NCBI Taxonomy" id="22666"/>
    <lineage>
        <taxon>Eukaryota</taxon>
        <taxon>Viridiplantae</taxon>
        <taxon>Streptophyta</taxon>
        <taxon>Embryophyta</taxon>
        <taxon>Tracheophyta</taxon>
        <taxon>Spermatophyta</taxon>
        <taxon>Magnoliopsida</taxon>
        <taxon>eudicotyledons</taxon>
        <taxon>Gunneridae</taxon>
        <taxon>Pentapetalae</taxon>
        <taxon>rosids</taxon>
        <taxon>malvids</taxon>
        <taxon>Myrtales</taxon>
        <taxon>Lythraceae</taxon>
        <taxon>Trapa</taxon>
    </lineage>
</organism>
<comment type="caution">
    <text evidence="1">The sequence shown here is derived from an EMBL/GenBank/DDBJ whole genome shotgun (WGS) entry which is preliminary data.</text>
</comment>
<dbReference type="EMBL" id="JAXQNO010000015">
    <property type="protein sequence ID" value="KAK4782885.1"/>
    <property type="molecule type" value="Genomic_DNA"/>
</dbReference>
<reference evidence="1 2" key="1">
    <citation type="journal article" date="2023" name="Hortic Res">
        <title>Pangenome of water caltrop reveals structural variations and asymmetric subgenome divergence after allopolyploidization.</title>
        <authorList>
            <person name="Zhang X."/>
            <person name="Chen Y."/>
            <person name="Wang L."/>
            <person name="Yuan Y."/>
            <person name="Fang M."/>
            <person name="Shi L."/>
            <person name="Lu R."/>
            <person name="Comes H.P."/>
            <person name="Ma Y."/>
            <person name="Chen Y."/>
            <person name="Huang G."/>
            <person name="Zhou Y."/>
            <person name="Zheng Z."/>
            <person name="Qiu Y."/>
        </authorList>
    </citation>
    <scope>NUCLEOTIDE SEQUENCE [LARGE SCALE GENOMIC DNA]</scope>
    <source>
        <strain evidence="1">F231</strain>
    </source>
</reference>
<proteinExistence type="predicted"/>